<proteinExistence type="predicted"/>
<evidence type="ECO:0000313" key="3">
    <source>
        <dbReference type="Proteomes" id="UP000002320"/>
    </source>
</evidence>
<dbReference type="EnsemblMetazoa" id="CPIJ015858-RA">
    <property type="protein sequence ID" value="CPIJ015858-PA"/>
    <property type="gene ID" value="CPIJ015858"/>
</dbReference>
<accession>B0X8J9</accession>
<dbReference type="AlphaFoldDB" id="B0X8J9"/>
<dbReference type="VEuPathDB" id="VectorBase:CQUJHB010734"/>
<sequence>QTAVKYAESNKHVLFITEERIKNVTPDFLRNYNNAVYRKLKFIYSKSSAAILLKLNEVQGWNFTPSLVIVEAIQKNIDDMNTSQSPDDAIYYYSTFVASIFDAVETFSRRLQGRCQCILTISQGCFDDNLPHELFFQQGNIFSESVLNSSQDVLDILRESLALG</sequence>
<dbReference type="eggNOG" id="ENOG502R38J">
    <property type="taxonomic scope" value="Eukaryota"/>
</dbReference>
<organism>
    <name type="scientific">Culex quinquefasciatus</name>
    <name type="common">Southern house mosquito</name>
    <name type="synonym">Culex pungens</name>
    <dbReference type="NCBI Taxonomy" id="7176"/>
    <lineage>
        <taxon>Eukaryota</taxon>
        <taxon>Metazoa</taxon>
        <taxon>Ecdysozoa</taxon>
        <taxon>Arthropoda</taxon>
        <taxon>Hexapoda</taxon>
        <taxon>Insecta</taxon>
        <taxon>Pterygota</taxon>
        <taxon>Neoptera</taxon>
        <taxon>Endopterygota</taxon>
        <taxon>Diptera</taxon>
        <taxon>Nematocera</taxon>
        <taxon>Culicoidea</taxon>
        <taxon>Culicidae</taxon>
        <taxon>Culicinae</taxon>
        <taxon>Culicini</taxon>
        <taxon>Culex</taxon>
        <taxon>Culex</taxon>
    </lineage>
</organism>
<dbReference type="Proteomes" id="UP000002320">
    <property type="component" value="Unassembled WGS sequence"/>
</dbReference>
<dbReference type="InParanoid" id="B0X8J9"/>
<dbReference type="HOGENOM" id="CLU_1623092_0_0_1"/>
<reference evidence="2" key="2">
    <citation type="submission" date="2020-05" db="UniProtKB">
        <authorList>
            <consortium name="EnsemblMetazoa"/>
        </authorList>
    </citation>
    <scope>IDENTIFICATION</scope>
    <source>
        <strain evidence="2">JHB</strain>
    </source>
</reference>
<dbReference type="OrthoDB" id="67296at2759"/>
<gene>
    <name evidence="2" type="primary">6049152</name>
    <name evidence="1" type="ORF">CpipJ_CPIJ015858</name>
</gene>
<keyword evidence="3" id="KW-1185">Reference proteome</keyword>
<name>B0X8J9_CULQU</name>
<dbReference type="OMA" id="MMENEHS"/>
<reference evidence="1" key="1">
    <citation type="submission" date="2007-03" db="EMBL/GenBank/DDBJ databases">
        <title>Annotation of Culex pipiens quinquefasciatus.</title>
        <authorList>
            <consortium name="The Broad Institute Genome Sequencing Platform"/>
            <person name="Atkinson P.W."/>
            <person name="Hemingway J."/>
            <person name="Christensen B.M."/>
            <person name="Higgs S."/>
            <person name="Kodira C."/>
            <person name="Hannick L."/>
            <person name="Megy K."/>
            <person name="O'Leary S."/>
            <person name="Pearson M."/>
            <person name="Haas B.J."/>
            <person name="Mauceli E."/>
            <person name="Wortman J.R."/>
            <person name="Lee N.H."/>
            <person name="Guigo R."/>
            <person name="Stanke M."/>
            <person name="Alvarado L."/>
            <person name="Amedeo P."/>
            <person name="Antoine C.H."/>
            <person name="Arensburger P."/>
            <person name="Bidwell S.L."/>
            <person name="Crawford M."/>
            <person name="Camaro F."/>
            <person name="Devon K."/>
            <person name="Engels R."/>
            <person name="Hammond M."/>
            <person name="Howarth C."/>
            <person name="Koehrsen M."/>
            <person name="Lawson D."/>
            <person name="Montgomery P."/>
            <person name="Nene V."/>
            <person name="Nusbaum C."/>
            <person name="Puiu D."/>
            <person name="Romero-Severson J."/>
            <person name="Severson D.W."/>
            <person name="Shumway M."/>
            <person name="Sisk P."/>
            <person name="Stolte C."/>
            <person name="Zeng Q."/>
            <person name="Eisenstadt E."/>
            <person name="Fraser-Liggett C."/>
            <person name="Strausberg R."/>
            <person name="Galagan J."/>
            <person name="Birren B."/>
            <person name="Collins F.H."/>
        </authorList>
    </citation>
    <scope>NUCLEOTIDE SEQUENCE [LARGE SCALE GENOMIC DNA]</scope>
    <source>
        <strain evidence="1">JHB</strain>
    </source>
</reference>
<evidence type="ECO:0000313" key="2">
    <source>
        <dbReference type="EnsemblMetazoa" id="CPIJ015858-PA"/>
    </source>
</evidence>
<feature type="non-terminal residue" evidence="1">
    <location>
        <position position="1"/>
    </location>
</feature>
<dbReference type="STRING" id="7176.B0X8J9"/>
<dbReference type="VEuPathDB" id="VectorBase:CPIJ015858"/>
<evidence type="ECO:0000313" key="1">
    <source>
        <dbReference type="EMBL" id="EDS42523.1"/>
    </source>
</evidence>
<protein>
    <submittedName>
        <fullName evidence="1 2">Uncharacterized protein</fullName>
    </submittedName>
</protein>
<dbReference type="KEGG" id="cqu:CpipJ_CPIJ015858"/>
<dbReference type="EMBL" id="DS232491">
    <property type="protein sequence ID" value="EDS42523.1"/>
    <property type="molecule type" value="Genomic_DNA"/>
</dbReference>